<dbReference type="InterPro" id="IPR036116">
    <property type="entry name" value="FN3_sf"/>
</dbReference>
<gene>
    <name evidence="5" type="ORF">V1264_015655</name>
</gene>
<feature type="domain" description="Fibronectin type-III" evidence="4">
    <location>
        <begin position="956"/>
        <end position="1050"/>
    </location>
</feature>
<dbReference type="InterPro" id="IPR038130">
    <property type="entry name" value="PTN/MK_C_dom_sf"/>
</dbReference>
<keyword evidence="1" id="KW-0677">Repeat</keyword>
<dbReference type="PANTHER" id="PTHR13817:SF173">
    <property type="entry name" value="FRAZZLED"/>
    <property type="match status" value="1"/>
</dbReference>
<feature type="chain" id="PRO_5043036606" description="Fibronectin type-III domain-containing protein" evidence="3">
    <location>
        <begin position="25"/>
        <end position="1057"/>
    </location>
</feature>
<protein>
    <recommendedName>
        <fullName evidence="4">Fibronectin type-III domain-containing protein</fullName>
    </recommendedName>
</protein>
<dbReference type="SMART" id="SM00060">
    <property type="entry name" value="FN3"/>
    <property type="match status" value="8"/>
</dbReference>
<dbReference type="GO" id="GO:0008083">
    <property type="term" value="F:growth factor activity"/>
    <property type="evidence" value="ECO:0007669"/>
    <property type="project" value="InterPro"/>
</dbReference>
<name>A0AAN9BM91_9CAEN</name>
<keyword evidence="6" id="KW-1185">Reference proteome</keyword>
<dbReference type="AlphaFoldDB" id="A0AAN9BM91"/>
<dbReference type="Gene3D" id="2.30.90.10">
    <property type="entry name" value="Heparin-binding Growth Factor, Midkine, Chain A- C-terminal Domain"/>
    <property type="match status" value="3"/>
</dbReference>
<feature type="compositionally biased region" description="Basic residues" evidence="2">
    <location>
        <begin position="146"/>
        <end position="155"/>
    </location>
</feature>
<accession>A0AAN9BM91</accession>
<sequence length="1057" mass="117132">MRLSQAAVAALTLLLLCVADGVSAGKRCKYDKKGAEWSSCDPVLHVRTKSAPLRKGKEGCPETKTITRPCKAGREINGCVYVPVSRWSKCDPNTNTATRTLELKSRTSDLCDNNEVESKDCGKDAGHSKDARRKKKDKRNKEEKKLKRKGKRHCRYKKGKWSDCDPLAGKKVRTLELKRGPSSCQKEKKVSKKCNPKKSKSKNKSKSKGKSKKKGRKHKKKKNSAANFYAAPPKLTEMRVWPLSMSVEVSWQPPDLGTVRGYQVGYGISIPDVYKTDVNATVLHYIIQGLEPEQEYIVSLRARNKAGLGSPLYETVRTGRAKDTGNSGQLLLAPVEVKASTVSAHRVEVSWTDSSILKLRGGMEDSKGKIYTVRFMQLNHLSEDAKPKFVMINTTDSSVLVEGLMPFTRYEFAVRVSQGEARSIWSMAVTNTTFASAPSSKPAEFTADIDQSDPTTVKLTWQPPEKPNGPITGYVIFYSKDPILSGAAWATSVIKGNRLFTLVKDLDPNSAYFFKIQARNHEGVGPTTTPVTVTVPDVLPSVPRNFTSIGLKHNPSAVMLRWQRPEKVLEPITGYVIFYTDDPNLPDQSWVVHGVRGDLLNNTITDLQPNAKYFFKLQAKNKAGLGPTTNPISHVVPDVAPSVPRDVSVTEFPNLPGAIVVKWKPPLDMGEPIIGYIVLYSKEQSLQFSAEGIQGEKNSLVLHQLKPSTAYNIKVQARTDTRFGPASHLIRYTVPADLTAELRAPTDLKVIILSSTSAIMSWRDSMHGIGYTDGNSDASSTYTVRYGAVVNSSGNSHHVSNYTYLSPPFFPSLYLVDLVPNTFYEFAVRLNRGDRHSEWSIPVYNKTLEAAPATSPVNVTVMLAEDDPAVAKITWNPPPTPNGIITGYLVFSTIHRKQPIGEWQVKAMNGEQTSLTVGNLSPSTKYFFKVQARNVKGYGPLSRVVPYKTPKVHGGPVEDVTVATSPDDPYSAIISWQPPSKGNRRIQHYILVRKDVEAEQTLRVRVSGDTLTTVTHGLLPARTYRFTVQPRFRHTSGPHSTPVDYVVPKELLEDEVR</sequence>
<organism evidence="5 6">
    <name type="scientific">Littorina saxatilis</name>
    <dbReference type="NCBI Taxonomy" id="31220"/>
    <lineage>
        <taxon>Eukaryota</taxon>
        <taxon>Metazoa</taxon>
        <taxon>Spiralia</taxon>
        <taxon>Lophotrochozoa</taxon>
        <taxon>Mollusca</taxon>
        <taxon>Gastropoda</taxon>
        <taxon>Caenogastropoda</taxon>
        <taxon>Littorinimorpha</taxon>
        <taxon>Littorinoidea</taxon>
        <taxon>Littorinidae</taxon>
        <taxon>Littorina</taxon>
    </lineage>
</organism>
<dbReference type="Proteomes" id="UP001374579">
    <property type="component" value="Unassembled WGS sequence"/>
</dbReference>
<feature type="domain" description="Fibronectin type-III" evidence="4">
    <location>
        <begin position="542"/>
        <end position="639"/>
    </location>
</feature>
<feature type="signal peptide" evidence="3">
    <location>
        <begin position="1"/>
        <end position="24"/>
    </location>
</feature>
<evidence type="ECO:0000256" key="2">
    <source>
        <dbReference type="SAM" id="MobiDB-lite"/>
    </source>
</evidence>
<feature type="domain" description="Fibronectin type-III" evidence="4">
    <location>
        <begin position="231"/>
        <end position="324"/>
    </location>
</feature>
<feature type="compositionally biased region" description="Basic residues" evidence="2">
    <location>
        <begin position="189"/>
        <end position="223"/>
    </location>
</feature>
<dbReference type="InterPro" id="IPR020090">
    <property type="entry name" value="PTN/MK_C_dom"/>
</dbReference>
<evidence type="ECO:0000256" key="1">
    <source>
        <dbReference type="ARBA" id="ARBA00022737"/>
    </source>
</evidence>
<dbReference type="SUPFAM" id="SSF49265">
    <property type="entry name" value="Fibronectin type III"/>
    <property type="match status" value="5"/>
</dbReference>
<evidence type="ECO:0000313" key="5">
    <source>
        <dbReference type="EMBL" id="KAK7107804.1"/>
    </source>
</evidence>
<comment type="caution">
    <text evidence="5">The sequence shown here is derived from an EMBL/GenBank/DDBJ whole genome shotgun (WGS) entry which is preliminary data.</text>
</comment>
<proteinExistence type="predicted"/>
<dbReference type="Pfam" id="PF01091">
    <property type="entry name" value="PTN_MK_C"/>
    <property type="match status" value="3"/>
</dbReference>
<dbReference type="InterPro" id="IPR050964">
    <property type="entry name" value="Striated_Muscle_Regulatory"/>
</dbReference>
<dbReference type="InterPro" id="IPR013783">
    <property type="entry name" value="Ig-like_fold"/>
</dbReference>
<feature type="compositionally biased region" description="Basic and acidic residues" evidence="2">
    <location>
        <begin position="117"/>
        <end position="129"/>
    </location>
</feature>
<dbReference type="CDD" id="cd00063">
    <property type="entry name" value="FN3"/>
    <property type="match status" value="8"/>
</dbReference>
<evidence type="ECO:0000256" key="3">
    <source>
        <dbReference type="SAM" id="SignalP"/>
    </source>
</evidence>
<dbReference type="PANTHER" id="PTHR13817">
    <property type="entry name" value="TITIN"/>
    <property type="match status" value="1"/>
</dbReference>
<feature type="domain" description="Fibronectin type-III" evidence="4">
    <location>
        <begin position="441"/>
        <end position="538"/>
    </location>
</feature>
<evidence type="ECO:0000259" key="4">
    <source>
        <dbReference type="PROSITE" id="PS50853"/>
    </source>
</evidence>
<dbReference type="Gene3D" id="2.60.40.10">
    <property type="entry name" value="Immunoglobulins"/>
    <property type="match status" value="8"/>
</dbReference>
<dbReference type="Pfam" id="PF00041">
    <property type="entry name" value="fn3"/>
    <property type="match status" value="6"/>
</dbReference>
<feature type="domain" description="Fibronectin type-III" evidence="4">
    <location>
        <begin position="855"/>
        <end position="952"/>
    </location>
</feature>
<reference evidence="5 6" key="1">
    <citation type="submission" date="2024-02" db="EMBL/GenBank/DDBJ databases">
        <title>Chromosome-scale genome assembly of the rough periwinkle Littorina saxatilis.</title>
        <authorList>
            <person name="De Jode A."/>
            <person name="Faria R."/>
            <person name="Formenti G."/>
            <person name="Sims Y."/>
            <person name="Smith T.P."/>
            <person name="Tracey A."/>
            <person name="Wood J.M.D."/>
            <person name="Zagrodzka Z.B."/>
            <person name="Johannesson K."/>
            <person name="Butlin R.K."/>
            <person name="Leder E.H."/>
        </authorList>
    </citation>
    <scope>NUCLEOTIDE SEQUENCE [LARGE SCALE GENOMIC DNA]</scope>
    <source>
        <strain evidence="5">Snail1</strain>
        <tissue evidence="5">Muscle</tissue>
    </source>
</reference>
<feature type="domain" description="Fibronectin type-III" evidence="4">
    <location>
        <begin position="333"/>
        <end position="436"/>
    </location>
</feature>
<feature type="domain" description="Fibronectin type-III" evidence="4">
    <location>
        <begin position="643"/>
        <end position="737"/>
    </location>
</feature>
<dbReference type="PROSITE" id="PS50853">
    <property type="entry name" value="FN3"/>
    <property type="match status" value="8"/>
</dbReference>
<keyword evidence="3" id="KW-0732">Signal</keyword>
<feature type="region of interest" description="Disordered" evidence="2">
    <location>
        <begin position="176"/>
        <end position="227"/>
    </location>
</feature>
<evidence type="ECO:0000313" key="6">
    <source>
        <dbReference type="Proteomes" id="UP001374579"/>
    </source>
</evidence>
<dbReference type="PRINTS" id="PR00014">
    <property type="entry name" value="FNTYPEIII"/>
</dbReference>
<feature type="region of interest" description="Disordered" evidence="2">
    <location>
        <begin position="117"/>
        <end position="155"/>
    </location>
</feature>
<feature type="domain" description="Fibronectin type-III" evidence="4">
    <location>
        <begin position="744"/>
        <end position="850"/>
    </location>
</feature>
<dbReference type="InterPro" id="IPR003961">
    <property type="entry name" value="FN3_dom"/>
</dbReference>
<dbReference type="EMBL" id="JBAMIC010000004">
    <property type="protein sequence ID" value="KAK7107804.1"/>
    <property type="molecule type" value="Genomic_DNA"/>
</dbReference>